<keyword evidence="2" id="KW-1185">Reference proteome</keyword>
<name>A0ABS1LRJ3_9MICO</name>
<gene>
    <name evidence="1" type="ORF">HGK34_21925</name>
</gene>
<proteinExistence type="predicted"/>
<dbReference type="RefSeq" id="WP_201851495.1">
    <property type="nucleotide sequence ID" value="NZ_JABBYC010000102.1"/>
</dbReference>
<dbReference type="Proteomes" id="UP000675409">
    <property type="component" value="Unassembled WGS sequence"/>
</dbReference>
<evidence type="ECO:0000313" key="1">
    <source>
        <dbReference type="EMBL" id="MBL0888897.1"/>
    </source>
</evidence>
<comment type="caution">
    <text evidence="1">The sequence shown here is derived from an EMBL/GenBank/DDBJ whole genome shotgun (WGS) entry which is preliminary data.</text>
</comment>
<dbReference type="Gene3D" id="3.30.2170.10">
    <property type="entry name" value="archaeoglobus fulgidus dsm 4304 superfamily"/>
    <property type="match status" value="1"/>
</dbReference>
<reference evidence="1 2" key="1">
    <citation type="journal article" date="2021" name="Arch. Microbiol.">
        <title>Myceligenerans indicum sp. nov., an actinobacterium isolated from mangrove sediment of Sundarbans, India.</title>
        <authorList>
            <person name="Asha K."/>
            <person name="Bhadury P."/>
        </authorList>
    </citation>
    <scope>NUCLEOTIDE SEQUENCE [LARGE SCALE GENOMIC DNA]</scope>
    <source>
        <strain evidence="1 2">I2</strain>
    </source>
</reference>
<evidence type="ECO:0008006" key="3">
    <source>
        <dbReference type="Google" id="ProtNLM"/>
    </source>
</evidence>
<dbReference type="InterPro" id="IPR007581">
    <property type="entry name" value="Endonuclease-V"/>
</dbReference>
<accession>A0ABS1LRJ3</accession>
<dbReference type="EMBL" id="JABBYC010000102">
    <property type="protein sequence ID" value="MBL0888897.1"/>
    <property type="molecule type" value="Genomic_DNA"/>
</dbReference>
<dbReference type="Pfam" id="PF04493">
    <property type="entry name" value="Endonuclease_5"/>
    <property type="match status" value="1"/>
</dbReference>
<sequence length="196" mass="21049">MSRFGAVDVHYFPHGGARAALVVCPTAEYDDVVEERTADVTHVAEYQPGSFYERELSPLRAVLSAPDVKPLDLLIVDGYVTLDPNGHAGLCAHVHAERLAPIVIGVAKTRFHAATHAIEVVRGESSRRPLYVTAAGIAANDAADILHDMAGSARFPDALRRVDHLARSGRPSTREAMLTTANEANIHTAGRPRSDG</sequence>
<evidence type="ECO:0000313" key="2">
    <source>
        <dbReference type="Proteomes" id="UP000675409"/>
    </source>
</evidence>
<protein>
    <recommendedName>
        <fullName evidence="3">Endonuclease V</fullName>
    </recommendedName>
</protein>
<organism evidence="1 2">
    <name type="scientific">Myceligenerans indicum</name>
    <dbReference type="NCBI Taxonomy" id="2593663"/>
    <lineage>
        <taxon>Bacteria</taxon>
        <taxon>Bacillati</taxon>
        <taxon>Actinomycetota</taxon>
        <taxon>Actinomycetes</taxon>
        <taxon>Micrococcales</taxon>
        <taxon>Promicromonosporaceae</taxon>
        <taxon>Myceligenerans</taxon>
    </lineage>
</organism>